<dbReference type="InterPro" id="IPR014790">
    <property type="entry name" value="MutL_C"/>
</dbReference>
<accession>A0A0B0IEZ5</accession>
<feature type="domain" description="DNA mismatch repair protein S5" evidence="7">
    <location>
        <begin position="208"/>
        <end position="326"/>
    </location>
</feature>
<dbReference type="Pfam" id="PF01119">
    <property type="entry name" value="DNA_mis_repair"/>
    <property type="match status" value="1"/>
</dbReference>
<feature type="domain" description="MutL C-terminal dimerisation" evidence="6">
    <location>
        <begin position="449"/>
        <end position="591"/>
    </location>
</feature>
<dbReference type="PANTHER" id="PTHR10073">
    <property type="entry name" value="DNA MISMATCH REPAIR PROTEIN MLH, PMS, MUTL"/>
    <property type="match status" value="1"/>
</dbReference>
<dbReference type="CDD" id="cd00782">
    <property type="entry name" value="MutL_Trans"/>
    <property type="match status" value="1"/>
</dbReference>
<dbReference type="RefSeq" id="WP_034632143.1">
    <property type="nucleotide sequence ID" value="NZ_JRJU01000033.1"/>
</dbReference>
<dbReference type="SUPFAM" id="SSF118116">
    <property type="entry name" value="DNA mismatch repair protein MutL"/>
    <property type="match status" value="1"/>
</dbReference>
<reference evidence="8 9" key="1">
    <citation type="submission" date="2014-09" db="EMBL/GenBank/DDBJ databases">
        <title>Genome sequencing and annotation of Bacillus Okhensis strain Kh10-101T.</title>
        <authorList>
            <person name="Prakash J.S."/>
        </authorList>
    </citation>
    <scope>NUCLEOTIDE SEQUENCE [LARGE SCALE GENOMIC DNA]</scope>
    <source>
        <strain evidence="9">Kh10-101T</strain>
    </source>
</reference>
<dbReference type="InterPro" id="IPR042121">
    <property type="entry name" value="MutL_C_regsub"/>
</dbReference>
<dbReference type="GO" id="GO:0006298">
    <property type="term" value="P:mismatch repair"/>
    <property type="evidence" value="ECO:0007669"/>
    <property type="project" value="UniProtKB-UniRule"/>
</dbReference>
<feature type="region of interest" description="Disordered" evidence="5">
    <location>
        <begin position="381"/>
        <end position="416"/>
    </location>
</feature>
<dbReference type="InterPro" id="IPR037198">
    <property type="entry name" value="MutL_C_sf"/>
</dbReference>
<dbReference type="PANTHER" id="PTHR10073:SF12">
    <property type="entry name" value="DNA MISMATCH REPAIR PROTEIN MLH1"/>
    <property type="match status" value="1"/>
</dbReference>
<dbReference type="GO" id="GO:0030983">
    <property type="term" value="F:mismatched DNA binding"/>
    <property type="evidence" value="ECO:0007669"/>
    <property type="project" value="InterPro"/>
</dbReference>
<dbReference type="InterPro" id="IPR014721">
    <property type="entry name" value="Ribsml_uS5_D2-typ_fold_subgr"/>
</dbReference>
<dbReference type="InterPro" id="IPR020667">
    <property type="entry name" value="DNA_mismatch_repair_MutL"/>
</dbReference>
<dbReference type="InterPro" id="IPR014762">
    <property type="entry name" value="DNA_mismatch_repair_CS"/>
</dbReference>
<dbReference type="eggNOG" id="COG0323">
    <property type="taxonomic scope" value="Bacteria"/>
</dbReference>
<keyword evidence="3 4" id="KW-0234">DNA repair</keyword>
<dbReference type="GO" id="GO:0005524">
    <property type="term" value="F:ATP binding"/>
    <property type="evidence" value="ECO:0007669"/>
    <property type="project" value="InterPro"/>
</dbReference>
<gene>
    <name evidence="4" type="primary">mutL</name>
    <name evidence="8" type="ORF">LQ50_19840</name>
</gene>
<dbReference type="EMBL" id="JRJU01000033">
    <property type="protein sequence ID" value="KHF38649.1"/>
    <property type="molecule type" value="Genomic_DNA"/>
</dbReference>
<dbReference type="NCBIfam" id="NF000950">
    <property type="entry name" value="PRK00095.1-3"/>
    <property type="match status" value="1"/>
</dbReference>
<protein>
    <recommendedName>
        <fullName evidence="4">DNA mismatch repair protein MutL</fullName>
    </recommendedName>
</protein>
<dbReference type="FunFam" id="3.30.565.10:FF:000003">
    <property type="entry name" value="DNA mismatch repair endonuclease MutL"/>
    <property type="match status" value="1"/>
</dbReference>
<dbReference type="GO" id="GO:0140664">
    <property type="term" value="F:ATP-dependent DNA damage sensor activity"/>
    <property type="evidence" value="ECO:0007669"/>
    <property type="project" value="InterPro"/>
</dbReference>
<evidence type="ECO:0000256" key="4">
    <source>
        <dbReference type="HAMAP-Rule" id="MF_00149"/>
    </source>
</evidence>
<evidence type="ECO:0000256" key="2">
    <source>
        <dbReference type="ARBA" id="ARBA00022763"/>
    </source>
</evidence>
<name>A0A0B0IEZ5_9BACI</name>
<keyword evidence="9" id="KW-1185">Reference proteome</keyword>
<dbReference type="NCBIfam" id="TIGR00585">
    <property type="entry name" value="mutl"/>
    <property type="match status" value="1"/>
</dbReference>
<keyword evidence="2 4" id="KW-0227">DNA damage</keyword>
<dbReference type="Pfam" id="PF08676">
    <property type="entry name" value="MutL_C"/>
    <property type="match status" value="1"/>
</dbReference>
<feature type="compositionally biased region" description="Polar residues" evidence="5">
    <location>
        <begin position="403"/>
        <end position="416"/>
    </location>
</feature>
<dbReference type="STRING" id="333138.LQ50_19840"/>
<dbReference type="SUPFAM" id="SSF55874">
    <property type="entry name" value="ATPase domain of HSP90 chaperone/DNA topoisomerase II/histidine kinase"/>
    <property type="match status" value="1"/>
</dbReference>
<dbReference type="GO" id="GO:0016887">
    <property type="term" value="F:ATP hydrolysis activity"/>
    <property type="evidence" value="ECO:0007669"/>
    <property type="project" value="InterPro"/>
</dbReference>
<comment type="function">
    <text evidence="4">This protein is involved in the repair of mismatches in DNA. It is required for dam-dependent methyl-directed DNA mismatch repair. May act as a 'molecular matchmaker', a protein that promotes the formation of a stable complex between two or more DNA-binding proteins in an ATP-dependent manner without itself being part of a final effector complex.</text>
</comment>
<evidence type="ECO:0000259" key="7">
    <source>
        <dbReference type="SMART" id="SM01340"/>
    </source>
</evidence>
<dbReference type="Gene3D" id="3.30.565.10">
    <property type="entry name" value="Histidine kinase-like ATPase, C-terminal domain"/>
    <property type="match status" value="1"/>
</dbReference>
<dbReference type="SMART" id="SM01340">
    <property type="entry name" value="DNA_mis_repair"/>
    <property type="match status" value="1"/>
</dbReference>
<proteinExistence type="inferred from homology"/>
<dbReference type="Gene3D" id="3.30.230.10">
    <property type="match status" value="1"/>
</dbReference>
<organism evidence="8 9">
    <name type="scientific">Halalkalibacter okhensis</name>
    <dbReference type="NCBI Taxonomy" id="333138"/>
    <lineage>
        <taxon>Bacteria</taxon>
        <taxon>Bacillati</taxon>
        <taxon>Bacillota</taxon>
        <taxon>Bacilli</taxon>
        <taxon>Bacillales</taxon>
        <taxon>Bacillaceae</taxon>
        <taxon>Halalkalibacter</taxon>
    </lineage>
</organism>
<comment type="similarity">
    <text evidence="1 4">Belongs to the DNA mismatch repair MutL/HexB family.</text>
</comment>
<dbReference type="SMART" id="SM00853">
    <property type="entry name" value="MutL_C"/>
    <property type="match status" value="1"/>
</dbReference>
<evidence type="ECO:0000313" key="9">
    <source>
        <dbReference type="Proteomes" id="UP000030832"/>
    </source>
</evidence>
<evidence type="ECO:0000256" key="5">
    <source>
        <dbReference type="SAM" id="MobiDB-lite"/>
    </source>
</evidence>
<dbReference type="HAMAP" id="MF_00149">
    <property type="entry name" value="DNA_mis_repair"/>
    <property type="match status" value="1"/>
</dbReference>
<dbReference type="GO" id="GO:0032300">
    <property type="term" value="C:mismatch repair complex"/>
    <property type="evidence" value="ECO:0007669"/>
    <property type="project" value="InterPro"/>
</dbReference>
<dbReference type="InterPro" id="IPR042120">
    <property type="entry name" value="MutL_C_dimsub"/>
</dbReference>
<dbReference type="SUPFAM" id="SSF54211">
    <property type="entry name" value="Ribosomal protein S5 domain 2-like"/>
    <property type="match status" value="1"/>
</dbReference>
<dbReference type="InterPro" id="IPR013507">
    <property type="entry name" value="DNA_mismatch_S5_2-like"/>
</dbReference>
<dbReference type="FunFam" id="3.30.1370.100:FF:000004">
    <property type="entry name" value="DNA mismatch repair endonuclease MutL"/>
    <property type="match status" value="1"/>
</dbReference>
<evidence type="ECO:0000256" key="1">
    <source>
        <dbReference type="ARBA" id="ARBA00006082"/>
    </source>
</evidence>
<feature type="compositionally biased region" description="Basic and acidic residues" evidence="5">
    <location>
        <begin position="391"/>
        <end position="402"/>
    </location>
</feature>
<evidence type="ECO:0000259" key="6">
    <source>
        <dbReference type="SMART" id="SM00853"/>
    </source>
</evidence>
<comment type="caution">
    <text evidence="8">The sequence shown here is derived from an EMBL/GenBank/DDBJ whole genome shotgun (WGS) entry which is preliminary data.</text>
</comment>
<dbReference type="OrthoDB" id="9763467at2"/>
<dbReference type="PROSITE" id="PS00058">
    <property type="entry name" value="DNA_MISMATCH_REPAIR_1"/>
    <property type="match status" value="1"/>
</dbReference>
<sequence>MTKIIKLDDALSNKIAAGEVVERPASIVKELVENALDANSTHIVVEIEEGGLASIRIVDNGDGIDEDDVETAFYRHATSKIRTDRDLFQIGTLGFRGEALPSIASVAHVSLTRSTGVGPGTEIVLEGGVIKHKKVAKARKGTEITVTNLFYNTPARLKYLKTVHTEAGNVSDIINRLALAHPHVAFEYSHHGKEVLKTSGNGDIRQVIASIYGRNVAKKVKPIEGESLDYELSGFVALPELTRASRQYMSIFVNGRYIRNYALARAIQDGYHTLLPIGRYPLVVLSIEMDPKLIDVNVHPSKLEVRLSKEEELGQLITQSIKQIFESETLIPEADTRKRTNFSSLKSEQVSFDFEKPAQVESVNVGLQVKENKTWQDKTSSYFEVNDDVNQDSKVDQQRPQDYEQTAASQHESTATAIEQEEESMEVMEETVGQETVTEVTERVPVLYPVGQMHGTYIIAQNETGMYLIDQHAAQERVKYEFFRDKVAEVSPHVQELLVPITLECTAQEFATINEHIDDLHAVGVFPERFGTQAFVIRSHPTWLPKGQEEETIREIIDYLLEHRKVNLAKLREEAAILMSCKAAIKANRHLRQDEMFALLESLRKSSDPFTCPHGRPILVHFSTYALEKMFKRVM</sequence>
<dbReference type="InterPro" id="IPR036890">
    <property type="entry name" value="HATPase_C_sf"/>
</dbReference>
<evidence type="ECO:0000313" key="8">
    <source>
        <dbReference type="EMBL" id="KHF38649.1"/>
    </source>
</evidence>
<dbReference type="Gene3D" id="3.30.1370.100">
    <property type="entry name" value="MutL, C-terminal domain, regulatory subdomain"/>
    <property type="match status" value="1"/>
</dbReference>
<dbReference type="Pfam" id="PF13589">
    <property type="entry name" value="HATPase_c_3"/>
    <property type="match status" value="1"/>
</dbReference>
<dbReference type="InterPro" id="IPR020568">
    <property type="entry name" value="Ribosomal_Su5_D2-typ_SF"/>
</dbReference>
<dbReference type="Proteomes" id="UP000030832">
    <property type="component" value="Unassembled WGS sequence"/>
</dbReference>
<dbReference type="Gene3D" id="3.30.1540.20">
    <property type="entry name" value="MutL, C-terminal domain, dimerisation subdomain"/>
    <property type="match status" value="1"/>
</dbReference>
<dbReference type="AlphaFoldDB" id="A0A0B0IEZ5"/>
<dbReference type="InterPro" id="IPR038973">
    <property type="entry name" value="MutL/Mlh/Pms-like"/>
</dbReference>
<evidence type="ECO:0000256" key="3">
    <source>
        <dbReference type="ARBA" id="ARBA00023204"/>
    </source>
</evidence>
<dbReference type="CDD" id="cd16926">
    <property type="entry name" value="HATPase_MutL-MLH-PMS-like"/>
    <property type="match status" value="1"/>
</dbReference>
<dbReference type="InterPro" id="IPR002099">
    <property type="entry name" value="MutL/Mlh/PMS"/>
</dbReference>